<evidence type="ECO:0000313" key="2">
    <source>
        <dbReference type="Proteomes" id="UP000004030"/>
    </source>
</evidence>
<reference evidence="1 2" key="1">
    <citation type="journal article" date="2012" name="J. Bacteriol.">
        <title>Genome sequence of benzo(a)pyrene-degrading bacterium Novosphingobium pentaromativorans US6-1.</title>
        <authorList>
            <person name="Luo Y.R."/>
            <person name="Kang S.G."/>
            <person name="Kim S.J."/>
            <person name="Kim M.R."/>
            <person name="Li N."/>
            <person name="Lee J.H."/>
            <person name="Kwon K.K."/>
        </authorList>
    </citation>
    <scope>NUCLEOTIDE SEQUENCE [LARGE SCALE GENOMIC DNA]</scope>
    <source>
        <strain evidence="1 2">US6-1</strain>
    </source>
</reference>
<dbReference type="PATRIC" id="fig|1088721.3.peg.386"/>
<name>G6E7S1_9SPHN</name>
<gene>
    <name evidence="1" type="ORF">NSU_0392</name>
</gene>
<dbReference type="EMBL" id="AGFM01000007">
    <property type="protein sequence ID" value="EHJ62564.1"/>
    <property type="molecule type" value="Genomic_DNA"/>
</dbReference>
<dbReference type="Proteomes" id="UP000004030">
    <property type="component" value="Unassembled WGS sequence"/>
</dbReference>
<evidence type="ECO:0000313" key="1">
    <source>
        <dbReference type="EMBL" id="EHJ62564.1"/>
    </source>
</evidence>
<protein>
    <submittedName>
        <fullName evidence="1">Uncharacterized protein</fullName>
    </submittedName>
</protein>
<organism evidence="1 2">
    <name type="scientific">Novosphingobium pentaromativorans US6-1</name>
    <dbReference type="NCBI Taxonomy" id="1088721"/>
    <lineage>
        <taxon>Bacteria</taxon>
        <taxon>Pseudomonadati</taxon>
        <taxon>Pseudomonadota</taxon>
        <taxon>Alphaproteobacteria</taxon>
        <taxon>Sphingomonadales</taxon>
        <taxon>Sphingomonadaceae</taxon>
        <taxon>Novosphingobium</taxon>
    </lineage>
</organism>
<keyword evidence="2" id="KW-1185">Reference proteome</keyword>
<comment type="caution">
    <text evidence="1">The sequence shown here is derived from an EMBL/GenBank/DDBJ whole genome shotgun (WGS) entry which is preliminary data.</text>
</comment>
<dbReference type="AlphaFoldDB" id="G6E7S1"/>
<proteinExistence type="predicted"/>
<accession>G6E7S1</accession>
<dbReference type="RefSeq" id="WP_007011309.1">
    <property type="nucleotide sequence ID" value="NZ_AGFM01000007.1"/>
</dbReference>
<sequence length="42" mass="4351">MIGRTFVIAAGISFIAAVITSGTAQIGARNAPVQLLHLLAMR</sequence>